<dbReference type="AlphaFoldDB" id="V4AVR5"/>
<sequence>MISEYYFYIFRILAQHEDLTMFLQGPELSDLISDYYYNRPESRQLALPGPPTPRGTTASTVSTKQYPILPDIPSRRHSDTSQPAEPSAEQEEDTQLVRANSDVTSDGKVRMIMEKPSTPLPLTMNEVMQHYKIIEAKGLSSNWNNYMHVGKAS</sequence>
<dbReference type="EMBL" id="KB201110">
    <property type="protein sequence ID" value="ESO99150.1"/>
    <property type="molecule type" value="Genomic_DNA"/>
</dbReference>
<dbReference type="RefSeq" id="XP_009050166.1">
    <property type="nucleotide sequence ID" value="XM_009051918.1"/>
</dbReference>
<dbReference type="CTD" id="20250885"/>
<proteinExistence type="predicted"/>
<dbReference type="Proteomes" id="UP000030746">
    <property type="component" value="Unassembled WGS sequence"/>
</dbReference>
<protein>
    <submittedName>
        <fullName evidence="2">Uncharacterized protein</fullName>
    </submittedName>
</protein>
<organism evidence="2 3">
    <name type="scientific">Lottia gigantea</name>
    <name type="common">Giant owl limpet</name>
    <dbReference type="NCBI Taxonomy" id="225164"/>
    <lineage>
        <taxon>Eukaryota</taxon>
        <taxon>Metazoa</taxon>
        <taxon>Spiralia</taxon>
        <taxon>Lophotrochozoa</taxon>
        <taxon>Mollusca</taxon>
        <taxon>Gastropoda</taxon>
        <taxon>Patellogastropoda</taxon>
        <taxon>Lottioidea</taxon>
        <taxon>Lottiidae</taxon>
        <taxon>Lottia</taxon>
    </lineage>
</organism>
<accession>V4AVR5</accession>
<evidence type="ECO:0000313" key="2">
    <source>
        <dbReference type="EMBL" id="ESO99150.1"/>
    </source>
</evidence>
<evidence type="ECO:0000256" key="1">
    <source>
        <dbReference type="SAM" id="MobiDB-lite"/>
    </source>
</evidence>
<feature type="region of interest" description="Disordered" evidence="1">
    <location>
        <begin position="43"/>
        <end position="103"/>
    </location>
</feature>
<dbReference type="GeneID" id="20250885"/>
<dbReference type="KEGG" id="lgi:LOTGIDRAFT_238839"/>
<name>V4AVR5_LOTGI</name>
<gene>
    <name evidence="2" type="ORF">LOTGIDRAFT_238839</name>
</gene>
<reference evidence="2 3" key="1">
    <citation type="journal article" date="2013" name="Nature">
        <title>Insights into bilaterian evolution from three spiralian genomes.</title>
        <authorList>
            <person name="Simakov O."/>
            <person name="Marletaz F."/>
            <person name="Cho S.J."/>
            <person name="Edsinger-Gonzales E."/>
            <person name="Havlak P."/>
            <person name="Hellsten U."/>
            <person name="Kuo D.H."/>
            <person name="Larsson T."/>
            <person name="Lv J."/>
            <person name="Arendt D."/>
            <person name="Savage R."/>
            <person name="Osoegawa K."/>
            <person name="de Jong P."/>
            <person name="Grimwood J."/>
            <person name="Chapman J.A."/>
            <person name="Shapiro H."/>
            <person name="Aerts A."/>
            <person name="Otillar R.P."/>
            <person name="Terry A.Y."/>
            <person name="Boore J.L."/>
            <person name="Grigoriev I.V."/>
            <person name="Lindberg D.R."/>
            <person name="Seaver E.C."/>
            <person name="Weisblat D.A."/>
            <person name="Putnam N.H."/>
            <person name="Rokhsar D.S."/>
        </authorList>
    </citation>
    <scope>NUCLEOTIDE SEQUENCE [LARGE SCALE GENOMIC DNA]</scope>
</reference>
<evidence type="ECO:0000313" key="3">
    <source>
        <dbReference type="Proteomes" id="UP000030746"/>
    </source>
</evidence>
<dbReference type="HOGENOM" id="CLU_1715319_0_0_1"/>
<keyword evidence="3" id="KW-1185">Reference proteome</keyword>
<feature type="compositionally biased region" description="Polar residues" evidence="1">
    <location>
        <begin position="54"/>
        <end position="65"/>
    </location>
</feature>